<evidence type="ECO:0000313" key="2">
    <source>
        <dbReference type="EMBL" id="RDU73635.1"/>
    </source>
</evidence>
<accession>A0A3D8J8V9</accession>
<dbReference type="Pfam" id="PF00550">
    <property type="entry name" value="PP-binding"/>
    <property type="match status" value="1"/>
</dbReference>
<dbReference type="AlphaFoldDB" id="A0A3D8J8V9"/>
<dbReference type="SUPFAM" id="SSF47336">
    <property type="entry name" value="ACP-like"/>
    <property type="match status" value="1"/>
</dbReference>
<feature type="domain" description="Carrier" evidence="1">
    <location>
        <begin position="1"/>
        <end position="83"/>
    </location>
</feature>
<dbReference type="PROSITE" id="PS50075">
    <property type="entry name" value="CARRIER"/>
    <property type="match status" value="1"/>
</dbReference>
<dbReference type="InterPro" id="IPR036736">
    <property type="entry name" value="ACP-like_sf"/>
</dbReference>
<evidence type="ECO:0000313" key="3">
    <source>
        <dbReference type="Proteomes" id="UP000256424"/>
    </source>
</evidence>
<comment type="caution">
    <text evidence="2">The sequence shown here is derived from an EMBL/GenBank/DDBJ whole genome shotgun (WGS) entry which is preliminary data.</text>
</comment>
<proteinExistence type="predicted"/>
<evidence type="ECO:0000259" key="1">
    <source>
        <dbReference type="PROSITE" id="PS50075"/>
    </source>
</evidence>
<dbReference type="InterPro" id="IPR009081">
    <property type="entry name" value="PP-bd_ACP"/>
</dbReference>
<dbReference type="Gene3D" id="1.10.1200.10">
    <property type="entry name" value="ACP-like"/>
    <property type="match status" value="1"/>
</dbReference>
<dbReference type="RefSeq" id="WP_104763714.1">
    <property type="nucleotide sequence ID" value="NZ_FZPM01000030.1"/>
</dbReference>
<sequence length="87" mass="9715">MNLEEEIKELIISGLNLPDIKPSDIQSDSPLFNEGLGLDSVDALELGILIQKKYNITLDSKTMDLKAIFHNVETLTQFIAEQRTING</sequence>
<dbReference type="OrthoDB" id="9803943at2"/>
<dbReference type="Proteomes" id="UP000256424">
    <property type="component" value="Unassembled WGS sequence"/>
</dbReference>
<organism evidence="2 3">
    <name type="scientific">Helicobacter aurati</name>
    <dbReference type="NCBI Taxonomy" id="137778"/>
    <lineage>
        <taxon>Bacteria</taxon>
        <taxon>Pseudomonadati</taxon>
        <taxon>Campylobacterota</taxon>
        <taxon>Epsilonproteobacteria</taxon>
        <taxon>Campylobacterales</taxon>
        <taxon>Helicobacteraceae</taxon>
        <taxon>Helicobacter</taxon>
    </lineage>
</organism>
<reference evidence="2 3" key="1">
    <citation type="submission" date="2018-04" db="EMBL/GenBank/DDBJ databases">
        <title>Novel Campyloabacter and Helicobacter Species and Strains.</title>
        <authorList>
            <person name="Mannion A.J."/>
            <person name="Shen Z."/>
            <person name="Fox J.G."/>
        </authorList>
    </citation>
    <scope>NUCLEOTIDE SEQUENCE [LARGE SCALE GENOMIC DNA]</scope>
    <source>
        <strain evidence="2 3">MIT 97-5075</strain>
    </source>
</reference>
<dbReference type="EMBL" id="NXLW01000001">
    <property type="protein sequence ID" value="RDU73635.1"/>
    <property type="molecule type" value="Genomic_DNA"/>
</dbReference>
<protein>
    <submittedName>
        <fullName evidence="2">Acyl carrier protein</fullName>
    </submittedName>
</protein>
<name>A0A3D8J8V9_9HELI</name>
<keyword evidence="3" id="KW-1185">Reference proteome</keyword>
<dbReference type="NCBIfam" id="NF006617">
    <property type="entry name" value="PRK09184.1"/>
    <property type="match status" value="1"/>
</dbReference>
<gene>
    <name evidence="2" type="ORF">CQA66_00095</name>
</gene>